<sequence>MIHERAVGLWDLIPSGEVSCLFLFCCLVVAILLGSNQGKL</sequence>
<reference evidence="2 3" key="1">
    <citation type="journal article" date="2021" name="Commun. Biol.">
        <title>The genome of Shorea leprosula (Dipterocarpaceae) highlights the ecological relevance of drought in aseasonal tropical rainforests.</title>
        <authorList>
            <person name="Ng K.K.S."/>
            <person name="Kobayashi M.J."/>
            <person name="Fawcett J.A."/>
            <person name="Hatakeyama M."/>
            <person name="Paape T."/>
            <person name="Ng C.H."/>
            <person name="Ang C.C."/>
            <person name="Tnah L.H."/>
            <person name="Lee C.T."/>
            <person name="Nishiyama T."/>
            <person name="Sese J."/>
            <person name="O'Brien M.J."/>
            <person name="Copetti D."/>
            <person name="Mohd Noor M.I."/>
            <person name="Ong R.C."/>
            <person name="Putra M."/>
            <person name="Sireger I.Z."/>
            <person name="Indrioko S."/>
            <person name="Kosugi Y."/>
            <person name="Izuno A."/>
            <person name="Isagi Y."/>
            <person name="Lee S.L."/>
            <person name="Shimizu K.K."/>
        </authorList>
    </citation>
    <scope>NUCLEOTIDE SEQUENCE [LARGE SCALE GENOMIC DNA]</scope>
    <source>
        <strain evidence="2">214</strain>
    </source>
</reference>
<keyword evidence="3" id="KW-1185">Reference proteome</keyword>
<protein>
    <submittedName>
        <fullName evidence="2">Uncharacterized protein</fullName>
    </submittedName>
</protein>
<accession>A0AAV5HMZ5</accession>
<name>A0AAV5HMZ5_9ROSI</name>
<comment type="caution">
    <text evidence="2">The sequence shown here is derived from an EMBL/GenBank/DDBJ whole genome shotgun (WGS) entry which is preliminary data.</text>
</comment>
<dbReference type="Proteomes" id="UP001054252">
    <property type="component" value="Unassembled WGS sequence"/>
</dbReference>
<evidence type="ECO:0000313" key="2">
    <source>
        <dbReference type="EMBL" id="GKU86380.1"/>
    </source>
</evidence>
<evidence type="ECO:0000256" key="1">
    <source>
        <dbReference type="SAM" id="Phobius"/>
    </source>
</evidence>
<evidence type="ECO:0000313" key="3">
    <source>
        <dbReference type="Proteomes" id="UP001054252"/>
    </source>
</evidence>
<keyword evidence="1" id="KW-1133">Transmembrane helix</keyword>
<gene>
    <name evidence="2" type="ORF">SLEP1_g914</name>
</gene>
<feature type="transmembrane region" description="Helical" evidence="1">
    <location>
        <begin position="12"/>
        <end position="34"/>
    </location>
</feature>
<keyword evidence="1" id="KW-0812">Transmembrane</keyword>
<dbReference type="AlphaFoldDB" id="A0AAV5HMZ5"/>
<dbReference type="EMBL" id="BPVZ01000001">
    <property type="protein sequence ID" value="GKU86380.1"/>
    <property type="molecule type" value="Genomic_DNA"/>
</dbReference>
<proteinExistence type="predicted"/>
<keyword evidence="1" id="KW-0472">Membrane</keyword>
<organism evidence="2 3">
    <name type="scientific">Rubroshorea leprosula</name>
    <dbReference type="NCBI Taxonomy" id="152421"/>
    <lineage>
        <taxon>Eukaryota</taxon>
        <taxon>Viridiplantae</taxon>
        <taxon>Streptophyta</taxon>
        <taxon>Embryophyta</taxon>
        <taxon>Tracheophyta</taxon>
        <taxon>Spermatophyta</taxon>
        <taxon>Magnoliopsida</taxon>
        <taxon>eudicotyledons</taxon>
        <taxon>Gunneridae</taxon>
        <taxon>Pentapetalae</taxon>
        <taxon>rosids</taxon>
        <taxon>malvids</taxon>
        <taxon>Malvales</taxon>
        <taxon>Dipterocarpaceae</taxon>
        <taxon>Rubroshorea</taxon>
    </lineage>
</organism>